<feature type="repeat" description="WD" evidence="3">
    <location>
        <begin position="1464"/>
        <end position="1505"/>
    </location>
</feature>
<dbReference type="RefSeq" id="XP_002505755.1">
    <property type="nucleotide sequence ID" value="XM_002505709.1"/>
</dbReference>
<evidence type="ECO:0000256" key="3">
    <source>
        <dbReference type="PROSITE-ProRule" id="PRU00221"/>
    </source>
</evidence>
<feature type="domain" description="EML-like second beta-propeller" evidence="6">
    <location>
        <begin position="470"/>
        <end position="771"/>
    </location>
</feature>
<keyword evidence="2" id="KW-0677">Repeat</keyword>
<name>C1EGF3_MICCC</name>
<dbReference type="Pfam" id="PF03451">
    <property type="entry name" value="HELP"/>
    <property type="match status" value="2"/>
</dbReference>
<organism evidence="7 8">
    <name type="scientific">Micromonas commoda (strain RCC299 / NOUM17 / CCMP2709)</name>
    <name type="common">Picoplanktonic green alga</name>
    <dbReference type="NCBI Taxonomy" id="296587"/>
    <lineage>
        <taxon>Eukaryota</taxon>
        <taxon>Viridiplantae</taxon>
        <taxon>Chlorophyta</taxon>
        <taxon>Mamiellophyceae</taxon>
        <taxon>Mamiellales</taxon>
        <taxon>Mamiellaceae</taxon>
        <taxon>Micromonas</taxon>
    </lineage>
</organism>
<dbReference type="GO" id="GO:0008017">
    <property type="term" value="F:microtubule binding"/>
    <property type="evidence" value="ECO:0007669"/>
    <property type="project" value="TreeGrafter"/>
</dbReference>
<dbReference type="GeneID" id="8248684"/>
<evidence type="ECO:0000313" key="8">
    <source>
        <dbReference type="Proteomes" id="UP000002009"/>
    </source>
</evidence>
<keyword evidence="8" id="KW-1185">Reference proteome</keyword>
<evidence type="ECO:0000256" key="4">
    <source>
        <dbReference type="SAM" id="MobiDB-lite"/>
    </source>
</evidence>
<sequence length="1653" mass="178750">MGAGASTGQFSAEGILSESEIDPNEPVENEGYDSDLAADHERLIATKKTPSAGIPTLDPRKGRLSLQPFGGKYNIMPCAHNLHKPAQYPDEFPADALKLPDDTLKLEFVHGYRAHDCRSNLGYSDDGKLCYHAAGVGCAMNTQTRKQNFFDLHDDDITCLVMHPSRRYVATGQVGASPAIHVWRASDGQRVASIRGAHNASVLLLAFSADGRYLASVGADPEHTVAVHEWEANPSEEDGGAFGGKLVSCAFFDIFGRSTPLCMKWNPTDGRLVVGGTKSLKFFAVDGDQLRCTPAVYSHGARKGYAACSVLSLTFLPDGSTFGGTVKGDVYKYEEGGVRAVRKFTGVHHGPIHDMCFTGKALVTAGKDGKIKLWSVFMQPMFELNLAKTKETMVDEYYSTLSFQSGKSPSIRALAATVDGRTLAVGTSSSEVFEIDISQTQAVAAASAKLVIQGHAAAVDPRTGKDIGEVWGLCMHPNKPKFATVGEDRTLRIWSLKEKRMKSHKRLPGAGRSVAWHPTAEHVACGTTNGKVTVIDLSNNSVVASVNVNVNADDESGAPITNLRYSPDGKFLAVACQDGQLRILDVFNGTDGGYRLVDQTEPVTNPDAAALGSKYNPDDAGKLALTHLDWSEDSRFVQVNTAHGDVKFFTAPQCDEVPASDPSVANAEWATWSLPCGWPTQGLWSPTMMPGDLNAVARCNKGDWEQGERVIASADDYGRVRLSRYPANVGESAHREYWGHSAHVTNCEFSSNDKWLVTTGGGDRCVLVWRHKDPDNEGPDYQPGSDSRPATAATQRSHMSGSQFGVQTLPPGATATTKTLAAALAVTTSPKLAVKETPSKDPLGDKAAADKAAAAYKAQEEARLKSLSPTTPVVPDWVDSDTDSDDDDACTYDNAVSSKAILMVNSGMENGQSVYTPVNAHNGHPNPYKNHSLAELGCRRGYRSPMTGKPCLSQTEVPSWWQKESTTYDPPDATLFLRWVYGFRGYDTRQNAYYNDKGEICYHSAAVGVVYNPVYETQKHVTDNPESDDVAEGNSDDILCMARHPDKVIFATGEIGKNPKVVVWDSANMKALAVLEGFHKKAVTALCFSPCGDFVACVGQDDEHKVAIYEWRTETLLAWYKADREKILGINWSPFSGDLVTTGVKHIKVVKGCWSKEEKIVKGQVFKPVKAKFGDLGKWQNFYTSCFTPEGACVVGSQKGKLYVFDPDMKLVKVVPGHGGKVNAVFCLHDSNVLFSGGDDGVVAFWKASDVTPLHRIQLTSAESGAPAAVSSITTDVKSKVLCGTKCGEIWEISDEARLVVEAHGKGEVWGLAVHPTLPKILTGSDDGTLRIWDVEPEKPRKVVARARMIEDPAQVRRIPNSSFNTDAVRSVAFHPNGETCAAGTMGGVVQIFSHSIQGGKHDSLVRVAELKRPKGRDEWISDLKFSPAHPDDPVGGRYLAVGSHDNYVDVYDCRNRYELVGVCKGHSSFITHMGWSKDGSTLFTNSGDYEILYWHMPKGVQIVRSSECKDVAWDGWTGVLGFQATGVWYKGSDGTDVNSCEVSVVRGDAGREERVIATGDDRGVVSLFKAPALGGRALTYGGHSSHVTNVRFKKDGTQLFSAGGGDASILQWEVVPGGRSAAPAGGVTESLAGAYPRQTFEHSDESVDAIQP</sequence>
<evidence type="ECO:0000259" key="6">
    <source>
        <dbReference type="Pfam" id="PF23414"/>
    </source>
</evidence>
<gene>
    <name evidence="7" type="ORF">MICPUN_63623</name>
</gene>
<feature type="domain" description="EML-like second beta-propeller" evidence="6">
    <location>
        <begin position="1309"/>
        <end position="1615"/>
    </location>
</feature>
<dbReference type="InterPro" id="IPR055442">
    <property type="entry name" value="Beta-prop_EML-like_2nd"/>
</dbReference>
<feature type="repeat" description="WD" evidence="3">
    <location>
        <begin position="1309"/>
        <end position="1343"/>
    </location>
</feature>
<feature type="compositionally biased region" description="Acidic residues" evidence="4">
    <location>
        <begin position="878"/>
        <end position="888"/>
    </location>
</feature>
<dbReference type="PROSITE" id="PS50082">
    <property type="entry name" value="WD_REPEATS_2"/>
    <property type="match status" value="6"/>
</dbReference>
<dbReference type="KEGG" id="mis:MICPUN_63623"/>
<dbReference type="SMART" id="SM00320">
    <property type="entry name" value="WD40"/>
    <property type="match status" value="18"/>
</dbReference>
<dbReference type="InterPro" id="IPR036322">
    <property type="entry name" value="WD40_repeat_dom_sf"/>
</dbReference>
<feature type="region of interest" description="Disordered" evidence="4">
    <location>
        <begin position="775"/>
        <end position="811"/>
    </location>
</feature>
<keyword evidence="1 3" id="KW-0853">WD repeat</keyword>
<feature type="repeat" description="WD" evidence="3">
    <location>
        <begin position="737"/>
        <end position="769"/>
    </location>
</feature>
<feature type="compositionally biased region" description="Polar residues" evidence="4">
    <location>
        <begin position="1"/>
        <end position="10"/>
    </location>
</feature>
<dbReference type="EMBL" id="CP001331">
    <property type="protein sequence ID" value="ACO67013.1"/>
    <property type="molecule type" value="Genomic_DNA"/>
</dbReference>
<dbReference type="eggNOG" id="KOG2106">
    <property type="taxonomic scope" value="Eukaryota"/>
</dbReference>
<dbReference type="InterPro" id="IPR001680">
    <property type="entry name" value="WD40_rpt"/>
</dbReference>
<dbReference type="Proteomes" id="UP000002009">
    <property type="component" value="Chromosome 13"/>
</dbReference>
<dbReference type="STRING" id="296587.C1EGF3"/>
<dbReference type="OrthoDB" id="6154712at2759"/>
<proteinExistence type="predicted"/>
<dbReference type="PROSITE" id="PS50294">
    <property type="entry name" value="WD_REPEATS_REGION"/>
    <property type="match status" value="1"/>
</dbReference>
<evidence type="ECO:0000256" key="1">
    <source>
        <dbReference type="ARBA" id="ARBA00022574"/>
    </source>
</evidence>
<dbReference type="Pfam" id="PF23414">
    <property type="entry name" value="Beta-prop_EML_2"/>
    <property type="match status" value="2"/>
</dbReference>
<feature type="compositionally biased region" description="Low complexity" evidence="4">
    <location>
        <begin position="868"/>
        <end position="877"/>
    </location>
</feature>
<dbReference type="Gene3D" id="2.130.10.10">
    <property type="entry name" value="YVTN repeat-like/Quinoprotein amine dehydrogenase"/>
    <property type="match status" value="4"/>
</dbReference>
<reference evidence="7 8" key="1">
    <citation type="journal article" date="2009" name="Science">
        <title>Green evolution and dynamic adaptations revealed by genomes of the marine picoeukaryotes Micromonas.</title>
        <authorList>
            <person name="Worden A.Z."/>
            <person name="Lee J.H."/>
            <person name="Mock T."/>
            <person name="Rouze P."/>
            <person name="Simmons M.P."/>
            <person name="Aerts A.L."/>
            <person name="Allen A.E."/>
            <person name="Cuvelier M.L."/>
            <person name="Derelle E."/>
            <person name="Everett M.V."/>
            <person name="Foulon E."/>
            <person name="Grimwood J."/>
            <person name="Gundlach H."/>
            <person name="Henrissat B."/>
            <person name="Napoli C."/>
            <person name="McDonald S.M."/>
            <person name="Parker M.S."/>
            <person name="Rombauts S."/>
            <person name="Salamov A."/>
            <person name="Von Dassow P."/>
            <person name="Badger J.H."/>
            <person name="Coutinho P.M."/>
            <person name="Demir E."/>
            <person name="Dubchak I."/>
            <person name="Gentemann C."/>
            <person name="Eikrem W."/>
            <person name="Gready J.E."/>
            <person name="John U."/>
            <person name="Lanier W."/>
            <person name="Lindquist E.A."/>
            <person name="Lucas S."/>
            <person name="Mayer K.F."/>
            <person name="Moreau H."/>
            <person name="Not F."/>
            <person name="Otillar R."/>
            <person name="Panaud O."/>
            <person name="Pangilinan J."/>
            <person name="Paulsen I."/>
            <person name="Piegu B."/>
            <person name="Poliakov A."/>
            <person name="Robbens S."/>
            <person name="Schmutz J."/>
            <person name="Toulza E."/>
            <person name="Wyss T."/>
            <person name="Zelensky A."/>
            <person name="Zhou K."/>
            <person name="Armbrust E.V."/>
            <person name="Bhattacharya D."/>
            <person name="Goodenough U.W."/>
            <person name="Van de Peer Y."/>
            <person name="Grigoriev I.V."/>
        </authorList>
    </citation>
    <scope>NUCLEOTIDE SEQUENCE [LARGE SCALE GENOMIC DNA]</scope>
    <source>
        <strain evidence="8">RCC299 / NOUM17</strain>
    </source>
</reference>
<dbReference type="InterPro" id="IPR015943">
    <property type="entry name" value="WD40/YVTN_repeat-like_dom_sf"/>
</dbReference>
<dbReference type="InterPro" id="IPR055439">
    <property type="entry name" value="Beta-prop_EML_1st"/>
</dbReference>
<dbReference type="PROSITE" id="PS00678">
    <property type="entry name" value="WD_REPEATS_1"/>
    <property type="match status" value="1"/>
</dbReference>
<dbReference type="InterPro" id="IPR005108">
    <property type="entry name" value="HELP"/>
</dbReference>
<feature type="compositionally biased region" description="Acidic residues" evidence="4">
    <location>
        <begin position="19"/>
        <end position="32"/>
    </location>
</feature>
<dbReference type="PANTHER" id="PTHR13720">
    <property type="entry name" value="WD-40 REPEAT PROTEIN"/>
    <property type="match status" value="1"/>
</dbReference>
<feature type="domain" description="EML-like first beta-propeller" evidence="5">
    <location>
        <begin position="146"/>
        <end position="432"/>
    </location>
</feature>
<dbReference type="InParanoid" id="C1EGF3"/>
<dbReference type="OMA" id="FFTAPQC"/>
<feature type="region of interest" description="Disordered" evidence="4">
    <location>
        <begin position="1"/>
        <end position="32"/>
    </location>
</feature>
<feature type="region of interest" description="Disordered" evidence="4">
    <location>
        <begin position="861"/>
        <end position="888"/>
    </location>
</feature>
<protein>
    <recommendedName>
        <fullName evidence="9">HELP domain-containing protein</fullName>
    </recommendedName>
</protein>
<dbReference type="Pfam" id="PF23409">
    <property type="entry name" value="Beta-prop_EML"/>
    <property type="match status" value="2"/>
</dbReference>
<dbReference type="SUPFAM" id="SSF50978">
    <property type="entry name" value="WD40 repeat-like"/>
    <property type="match status" value="5"/>
</dbReference>
<feature type="repeat" description="WD" evidence="3">
    <location>
        <begin position="1581"/>
        <end position="1615"/>
    </location>
</feature>
<evidence type="ECO:0000256" key="2">
    <source>
        <dbReference type="ARBA" id="ARBA00022737"/>
    </source>
</evidence>
<evidence type="ECO:0000313" key="7">
    <source>
        <dbReference type="EMBL" id="ACO67013.1"/>
    </source>
</evidence>
<accession>C1EGF3</accession>
<dbReference type="InterPro" id="IPR019775">
    <property type="entry name" value="WD40_repeat_CS"/>
</dbReference>
<dbReference type="PANTHER" id="PTHR13720:SF33">
    <property type="entry name" value="HELP DOMAIN-CONTAINING PROTEIN"/>
    <property type="match status" value="1"/>
</dbReference>
<feature type="repeat" description="WD" evidence="3">
    <location>
        <begin position="345"/>
        <end position="376"/>
    </location>
</feature>
<dbReference type="FunFam" id="2.130.10.10:FF:000320">
    <property type="entry name" value="echinoderm microtubule-associated protein-like 6"/>
    <property type="match status" value="1"/>
</dbReference>
<feature type="domain" description="EML-like first beta-propeller" evidence="5">
    <location>
        <begin position="1035"/>
        <end position="1292"/>
    </location>
</feature>
<evidence type="ECO:0000259" key="5">
    <source>
        <dbReference type="Pfam" id="PF23409"/>
    </source>
</evidence>
<evidence type="ECO:0008006" key="9">
    <source>
        <dbReference type="Google" id="ProtNLM"/>
    </source>
</evidence>
<feature type="compositionally biased region" description="Polar residues" evidence="4">
    <location>
        <begin position="792"/>
        <end position="806"/>
    </location>
</feature>
<dbReference type="InterPro" id="IPR050630">
    <property type="entry name" value="WD_repeat_EMAP"/>
</dbReference>
<feature type="repeat" description="WD" evidence="3">
    <location>
        <begin position="1215"/>
        <end position="1256"/>
    </location>
</feature>
<dbReference type="GO" id="GO:0005929">
    <property type="term" value="C:cilium"/>
    <property type="evidence" value="ECO:0007669"/>
    <property type="project" value="UniProtKB-ARBA"/>
</dbReference>